<name>A0A6M2DCM4_XENCH</name>
<keyword evidence="1" id="KW-1015">Disulfide bond</keyword>
<dbReference type="GO" id="GO:0032543">
    <property type="term" value="P:mitochondrial translation"/>
    <property type="evidence" value="ECO:0007669"/>
    <property type="project" value="InterPro"/>
</dbReference>
<dbReference type="GO" id="GO:0003723">
    <property type="term" value="F:RNA binding"/>
    <property type="evidence" value="ECO:0007669"/>
    <property type="project" value="TreeGrafter"/>
</dbReference>
<proteinExistence type="predicted"/>
<accession>A0A6M2DCM4</accession>
<protein>
    <submittedName>
        <fullName evidence="3">Putative coiled-coil-helix-coiled-coil-helix domain-containing protein 1</fullName>
    </submittedName>
</protein>
<dbReference type="AlphaFoldDB" id="A0A6M2DCM4"/>
<dbReference type="EMBL" id="GIIL01000163">
    <property type="protein sequence ID" value="NOV43889.1"/>
    <property type="molecule type" value="Transcribed_RNA"/>
</dbReference>
<dbReference type="GO" id="GO:0005654">
    <property type="term" value="C:nucleoplasm"/>
    <property type="evidence" value="ECO:0007669"/>
    <property type="project" value="TreeGrafter"/>
</dbReference>
<dbReference type="PANTHER" id="PTHR31278:SF2">
    <property type="entry name" value="SMALL RIBOSOMAL SUBUNIT PROTEIN MS37"/>
    <property type="match status" value="1"/>
</dbReference>
<evidence type="ECO:0000313" key="3">
    <source>
        <dbReference type="EMBL" id="NOV43889.1"/>
    </source>
</evidence>
<dbReference type="InterPro" id="IPR009069">
    <property type="entry name" value="Cys_alpha_HP_mot_SF"/>
</dbReference>
<dbReference type="Pfam" id="PF06747">
    <property type="entry name" value="CHCH"/>
    <property type="match status" value="1"/>
</dbReference>
<sequence>MKISHLTLASMRGARAPQTEPIPFQELLPLKLKNKVSGKGDKNATASCLHEMSILFACLKDNDFSETICAKEIANFQKCHTDFMKQSYIDKEQALKGVMNPGQKNLTHRQVNKLLKGFPNP</sequence>
<dbReference type="InterPro" id="IPR033620">
    <property type="entry name" value="Ribosomal_mS37_met"/>
</dbReference>
<feature type="domain" description="CHCH" evidence="2">
    <location>
        <begin position="48"/>
        <end position="80"/>
    </location>
</feature>
<evidence type="ECO:0000256" key="1">
    <source>
        <dbReference type="ARBA" id="ARBA00023157"/>
    </source>
</evidence>
<dbReference type="PANTHER" id="PTHR31278">
    <property type="entry name" value="CHCHD1"/>
    <property type="match status" value="1"/>
</dbReference>
<dbReference type="SUPFAM" id="SSF47072">
    <property type="entry name" value="Cysteine alpha-hairpin motif"/>
    <property type="match status" value="1"/>
</dbReference>
<organism evidence="3">
    <name type="scientific">Xenopsylla cheopis</name>
    <name type="common">Oriental rat flea</name>
    <name type="synonym">Pulex cheopis</name>
    <dbReference type="NCBI Taxonomy" id="163159"/>
    <lineage>
        <taxon>Eukaryota</taxon>
        <taxon>Metazoa</taxon>
        <taxon>Ecdysozoa</taxon>
        <taxon>Arthropoda</taxon>
        <taxon>Hexapoda</taxon>
        <taxon>Insecta</taxon>
        <taxon>Pterygota</taxon>
        <taxon>Neoptera</taxon>
        <taxon>Endopterygota</taxon>
        <taxon>Siphonaptera</taxon>
        <taxon>Pulicidae</taxon>
        <taxon>Xenopsyllinae</taxon>
        <taxon>Xenopsylla</taxon>
    </lineage>
</organism>
<dbReference type="GO" id="GO:0005761">
    <property type="term" value="C:mitochondrial ribosome"/>
    <property type="evidence" value="ECO:0007669"/>
    <property type="project" value="InterPro"/>
</dbReference>
<evidence type="ECO:0000259" key="2">
    <source>
        <dbReference type="Pfam" id="PF06747"/>
    </source>
</evidence>
<reference evidence="3" key="1">
    <citation type="submission" date="2020-03" db="EMBL/GenBank/DDBJ databases">
        <title>Transcriptomic Profiling of the Digestive Tract of the Rat Flea, Xenopsylla cheopis, Following Blood Feeding and Infection with Yersinia pestis.</title>
        <authorList>
            <person name="Bland D.M."/>
            <person name="Martens C.A."/>
            <person name="Virtaneva K."/>
            <person name="Kanakabandi K."/>
            <person name="Long D."/>
            <person name="Rosenke R."/>
            <person name="Saturday G.A."/>
            <person name="Hoyt F.H."/>
            <person name="Bruno D.P."/>
            <person name="Ribeiro J.M.C."/>
            <person name="Hinnebusch J."/>
        </authorList>
    </citation>
    <scope>NUCLEOTIDE SEQUENCE</scope>
</reference>
<dbReference type="InterPro" id="IPR010625">
    <property type="entry name" value="CHCH"/>
</dbReference>